<evidence type="ECO:0000259" key="9">
    <source>
        <dbReference type="Pfam" id="PF00892"/>
    </source>
</evidence>
<evidence type="ECO:0000256" key="7">
    <source>
        <dbReference type="SAM" id="MobiDB-lite"/>
    </source>
</evidence>
<sequence length="328" mass="34622">MAWLVLATLLWGGNYIAGRVLAFQISPLVLNAVRWILSSLILIGILKVTRRRFPWHEWKALLWMGLLGMFVFSALTYLSLGHVGAAEAGLISGTMPVIIMILSVLLLKQRVTWLQWGGALVSVVGVAVLVGGGATGHLMVSRGVGELLAAAVAWSLYTVYGKKFSRRIDAITLTTGAAAVGAMMSSLTALALWHTESVHLAAVGIVSLFYVSTAASVIAYLLWTAGVARVGAAAAGPFMNLLPIWTVVLGLLLLHESLSLGDLIGGVFIIIGAFLAGRPSTMSPATRDSDKAVAVNPMRGSDGALSEGMGAIRESAATTQYESRRRPA</sequence>
<dbReference type="InterPro" id="IPR037185">
    <property type="entry name" value="EmrE-like"/>
</dbReference>
<feature type="transmembrane region" description="Helical" evidence="8">
    <location>
        <begin position="199"/>
        <end position="223"/>
    </location>
</feature>
<organism evidence="10 11">
    <name type="scientific">Sulfobacillus harzensis</name>
    <dbReference type="NCBI Taxonomy" id="2729629"/>
    <lineage>
        <taxon>Bacteria</taxon>
        <taxon>Bacillati</taxon>
        <taxon>Bacillota</taxon>
        <taxon>Clostridia</taxon>
        <taxon>Eubacteriales</taxon>
        <taxon>Clostridiales Family XVII. Incertae Sedis</taxon>
        <taxon>Sulfobacillus</taxon>
    </lineage>
</organism>
<dbReference type="Proteomes" id="UP000533476">
    <property type="component" value="Unassembled WGS sequence"/>
</dbReference>
<evidence type="ECO:0000256" key="8">
    <source>
        <dbReference type="SAM" id="Phobius"/>
    </source>
</evidence>
<keyword evidence="11" id="KW-1185">Reference proteome</keyword>
<keyword evidence="6 8" id="KW-0472">Membrane</keyword>
<evidence type="ECO:0000256" key="3">
    <source>
        <dbReference type="ARBA" id="ARBA00022475"/>
    </source>
</evidence>
<dbReference type="EMBL" id="JABBVZ010000014">
    <property type="protein sequence ID" value="NMP21888.1"/>
    <property type="molecule type" value="Genomic_DNA"/>
</dbReference>
<keyword evidence="5 8" id="KW-1133">Transmembrane helix</keyword>
<feature type="transmembrane region" description="Helical" evidence="8">
    <location>
        <begin position="230"/>
        <end position="254"/>
    </location>
</feature>
<dbReference type="AlphaFoldDB" id="A0A7Y0Q1A3"/>
<dbReference type="GO" id="GO:0005886">
    <property type="term" value="C:plasma membrane"/>
    <property type="evidence" value="ECO:0007669"/>
    <property type="project" value="UniProtKB-SubCell"/>
</dbReference>
<feature type="transmembrane region" description="Helical" evidence="8">
    <location>
        <begin position="171"/>
        <end position="193"/>
    </location>
</feature>
<dbReference type="SUPFAM" id="SSF103481">
    <property type="entry name" value="Multidrug resistance efflux transporter EmrE"/>
    <property type="match status" value="2"/>
</dbReference>
<feature type="transmembrane region" description="Helical" evidence="8">
    <location>
        <begin position="86"/>
        <end position="107"/>
    </location>
</feature>
<feature type="region of interest" description="Disordered" evidence="7">
    <location>
        <begin position="297"/>
        <end position="328"/>
    </location>
</feature>
<comment type="similarity">
    <text evidence="2">Belongs to the EamA transporter family.</text>
</comment>
<feature type="transmembrane region" description="Helical" evidence="8">
    <location>
        <begin position="140"/>
        <end position="159"/>
    </location>
</feature>
<protein>
    <submittedName>
        <fullName evidence="10">DMT family transporter</fullName>
    </submittedName>
</protein>
<dbReference type="RefSeq" id="WP_169097705.1">
    <property type="nucleotide sequence ID" value="NZ_JABBVZ010000014.1"/>
</dbReference>
<comment type="caution">
    <text evidence="10">The sequence shown here is derived from an EMBL/GenBank/DDBJ whole genome shotgun (WGS) entry which is preliminary data.</text>
</comment>
<keyword evidence="4 8" id="KW-0812">Transmembrane</keyword>
<proteinExistence type="inferred from homology"/>
<name>A0A7Y0Q1A3_9FIRM</name>
<evidence type="ECO:0000256" key="2">
    <source>
        <dbReference type="ARBA" id="ARBA00007362"/>
    </source>
</evidence>
<accession>A0A7Y0Q1A3</accession>
<evidence type="ECO:0000313" key="10">
    <source>
        <dbReference type="EMBL" id="NMP21888.1"/>
    </source>
</evidence>
<evidence type="ECO:0000256" key="6">
    <source>
        <dbReference type="ARBA" id="ARBA00023136"/>
    </source>
</evidence>
<dbReference type="PANTHER" id="PTHR32322">
    <property type="entry name" value="INNER MEMBRANE TRANSPORTER"/>
    <property type="match status" value="1"/>
</dbReference>
<comment type="subcellular location">
    <subcellularLocation>
        <location evidence="1">Cell membrane</location>
        <topology evidence="1">Multi-pass membrane protein</topology>
    </subcellularLocation>
</comment>
<evidence type="ECO:0000313" key="11">
    <source>
        <dbReference type="Proteomes" id="UP000533476"/>
    </source>
</evidence>
<evidence type="ECO:0000256" key="5">
    <source>
        <dbReference type="ARBA" id="ARBA00022989"/>
    </source>
</evidence>
<dbReference type="Pfam" id="PF00892">
    <property type="entry name" value="EamA"/>
    <property type="match status" value="2"/>
</dbReference>
<dbReference type="InterPro" id="IPR000620">
    <property type="entry name" value="EamA_dom"/>
</dbReference>
<feature type="transmembrane region" description="Helical" evidence="8">
    <location>
        <begin position="61"/>
        <end position="80"/>
    </location>
</feature>
<reference evidence="10 11" key="1">
    <citation type="submission" date="2020-04" db="EMBL/GenBank/DDBJ databases">
        <authorList>
            <person name="Zhang R."/>
            <person name="Schippers A."/>
        </authorList>
    </citation>
    <scope>NUCLEOTIDE SEQUENCE [LARGE SCALE GENOMIC DNA]</scope>
    <source>
        <strain evidence="10 11">DSM 109850</strain>
    </source>
</reference>
<dbReference type="PANTHER" id="PTHR32322:SF18">
    <property type="entry name" value="S-ADENOSYLMETHIONINE_S-ADENOSYLHOMOCYSTEINE TRANSPORTER"/>
    <property type="match status" value="1"/>
</dbReference>
<feature type="domain" description="EamA" evidence="9">
    <location>
        <begin position="147"/>
        <end position="276"/>
    </location>
</feature>
<feature type="domain" description="EamA" evidence="9">
    <location>
        <begin position="2"/>
        <end position="130"/>
    </location>
</feature>
<evidence type="ECO:0000256" key="1">
    <source>
        <dbReference type="ARBA" id="ARBA00004651"/>
    </source>
</evidence>
<dbReference type="InterPro" id="IPR050638">
    <property type="entry name" value="AA-Vitamin_Transporters"/>
</dbReference>
<feature type="transmembrane region" description="Helical" evidence="8">
    <location>
        <begin position="260"/>
        <end position="277"/>
    </location>
</feature>
<feature type="transmembrane region" description="Helical" evidence="8">
    <location>
        <begin position="114"/>
        <end position="134"/>
    </location>
</feature>
<evidence type="ECO:0000256" key="4">
    <source>
        <dbReference type="ARBA" id="ARBA00022692"/>
    </source>
</evidence>
<keyword evidence="3" id="KW-1003">Cell membrane</keyword>
<gene>
    <name evidence="10" type="ORF">HIJ39_05920</name>
</gene>